<comment type="caution">
    <text evidence="1">The sequence shown here is derived from an EMBL/GenBank/DDBJ whole genome shotgun (WGS) entry which is preliminary data.</text>
</comment>
<reference evidence="1 2" key="2">
    <citation type="submission" date="2018-03" db="EMBL/GenBank/DDBJ databases">
        <authorList>
            <person name="Keele B.F."/>
        </authorList>
    </citation>
    <scope>NUCLEOTIDE SEQUENCE [LARGE SCALE GENOMIC DNA]</scope>
    <source>
        <strain evidence="1 2">CCALA 016</strain>
    </source>
</reference>
<evidence type="ECO:0000313" key="1">
    <source>
        <dbReference type="EMBL" id="PSF37590.1"/>
    </source>
</evidence>
<dbReference type="PANTHER" id="PTHR34235:SF3">
    <property type="entry name" value="SLR1203 PROTEIN"/>
    <property type="match status" value="1"/>
</dbReference>
<sequence length="143" mass="17637">MTTYKTDFYQWSREQSEYLRLGKYDCVDWENLIEEIEYMGKSQKRALVSYLERLLDHLLKLYYWEFERERCSKHWRKEVANFRLQIKKILRDNPSLKKELEPIWLEIHPERIKVMRELFDIPSNVLISLDDALTDDWFPNDTV</sequence>
<protein>
    <submittedName>
        <fullName evidence="1">DUF29 domain-containing protein</fullName>
    </submittedName>
</protein>
<dbReference type="AlphaFoldDB" id="A0A2T1LYV6"/>
<name>A0A2T1LYV6_9CHRO</name>
<dbReference type="Gene3D" id="1.20.1220.20">
    <property type="entry name" value="Uncharcterised protein PF01724"/>
    <property type="match status" value="1"/>
</dbReference>
<keyword evidence="2" id="KW-1185">Reference proteome</keyword>
<evidence type="ECO:0000313" key="2">
    <source>
        <dbReference type="Proteomes" id="UP000239001"/>
    </source>
</evidence>
<accession>A0A2T1LYV6</accession>
<proteinExistence type="predicted"/>
<dbReference type="Pfam" id="PF01724">
    <property type="entry name" value="DUF29"/>
    <property type="match status" value="1"/>
</dbReference>
<reference evidence="1 2" key="1">
    <citation type="submission" date="2018-03" db="EMBL/GenBank/DDBJ databases">
        <title>The ancient ancestry and fast evolution of plastids.</title>
        <authorList>
            <person name="Moore K.R."/>
            <person name="Magnabosco C."/>
            <person name="Momper L."/>
            <person name="Gold D.A."/>
            <person name="Bosak T."/>
            <person name="Fournier G.P."/>
        </authorList>
    </citation>
    <scope>NUCLEOTIDE SEQUENCE [LARGE SCALE GENOMIC DNA]</scope>
    <source>
        <strain evidence="1 2">CCALA 016</strain>
    </source>
</reference>
<dbReference type="PANTHER" id="PTHR34235">
    <property type="entry name" value="SLR1203 PROTEIN-RELATED"/>
    <property type="match status" value="1"/>
</dbReference>
<gene>
    <name evidence="1" type="ORF">C7H19_08510</name>
</gene>
<dbReference type="RefSeq" id="WP_106456456.1">
    <property type="nucleotide sequence ID" value="NZ_PXOH01000007.1"/>
</dbReference>
<dbReference type="Proteomes" id="UP000239001">
    <property type="component" value="Unassembled WGS sequence"/>
</dbReference>
<organism evidence="1 2">
    <name type="scientific">Aphanothece hegewaldii CCALA 016</name>
    <dbReference type="NCBI Taxonomy" id="2107694"/>
    <lineage>
        <taxon>Bacteria</taxon>
        <taxon>Bacillati</taxon>
        <taxon>Cyanobacteriota</taxon>
        <taxon>Cyanophyceae</taxon>
        <taxon>Oscillatoriophycideae</taxon>
        <taxon>Chroococcales</taxon>
        <taxon>Aphanothecaceae</taxon>
        <taxon>Aphanothece</taxon>
    </lineage>
</organism>
<dbReference type="OrthoDB" id="5769308at2"/>
<dbReference type="EMBL" id="PXOH01000007">
    <property type="protein sequence ID" value="PSF37590.1"/>
    <property type="molecule type" value="Genomic_DNA"/>
</dbReference>
<dbReference type="InterPro" id="IPR002636">
    <property type="entry name" value="DUF29"/>
</dbReference>